<dbReference type="RefSeq" id="WP_123782754.1">
    <property type="nucleotide sequence ID" value="NZ_RKIK01000052.1"/>
</dbReference>
<comment type="caution">
    <text evidence="1">The sequence shown here is derived from an EMBL/GenBank/DDBJ whole genome shotgun (WGS) entry which is preliminary data.</text>
</comment>
<gene>
    <name evidence="1" type="ORF">EGH82_15320</name>
</gene>
<proteinExistence type="predicted"/>
<dbReference type="AlphaFoldDB" id="A0A3N3DX64"/>
<dbReference type="EMBL" id="RKIK01000052">
    <property type="protein sequence ID" value="ROV59097.1"/>
    <property type="molecule type" value="Genomic_DNA"/>
</dbReference>
<name>A0A3N3DX64_9VIBR</name>
<organism evidence="1 2">
    <name type="scientific">Vibrio ponticus</name>
    <dbReference type="NCBI Taxonomy" id="265668"/>
    <lineage>
        <taxon>Bacteria</taxon>
        <taxon>Pseudomonadati</taxon>
        <taxon>Pseudomonadota</taxon>
        <taxon>Gammaproteobacteria</taxon>
        <taxon>Vibrionales</taxon>
        <taxon>Vibrionaceae</taxon>
        <taxon>Vibrio</taxon>
    </lineage>
</organism>
<accession>A0A3N3DX64</accession>
<evidence type="ECO:0000313" key="2">
    <source>
        <dbReference type="Proteomes" id="UP000278792"/>
    </source>
</evidence>
<evidence type="ECO:0000313" key="1">
    <source>
        <dbReference type="EMBL" id="ROV59097.1"/>
    </source>
</evidence>
<sequence length="67" mass="7857">MKKPRRAPKKKPWKGENEDRFTRMVAEYHAAQAELATMEAGTEEHAKQQKHCEALFASAERFFNQHQ</sequence>
<dbReference type="Proteomes" id="UP000278792">
    <property type="component" value="Unassembled WGS sequence"/>
</dbReference>
<protein>
    <submittedName>
        <fullName evidence="1">Uncharacterized protein</fullName>
    </submittedName>
</protein>
<reference evidence="1 2" key="1">
    <citation type="submission" date="2018-11" db="EMBL/GenBank/DDBJ databases">
        <title>Vibrio ponticus strain CAIM 1751 pathogenic for the snapper Lutjanus guttatus.</title>
        <authorList>
            <person name="Soto-Rodriguez S."/>
            <person name="Lozano-Olvera R."/>
            <person name="Gomez-Gil B."/>
        </authorList>
    </citation>
    <scope>NUCLEOTIDE SEQUENCE [LARGE SCALE GENOMIC DNA]</scope>
    <source>
        <strain evidence="1 2">CAIM 1751</strain>
    </source>
</reference>